<gene>
    <name evidence="2" type="primary">Cnig_chr_IV.g13070</name>
    <name evidence="2" type="ORF">B9Z55_013070</name>
</gene>
<dbReference type="EMBL" id="PDUG01000004">
    <property type="protein sequence ID" value="PIC32898.1"/>
    <property type="molecule type" value="Genomic_DNA"/>
</dbReference>
<dbReference type="Proteomes" id="UP000230233">
    <property type="component" value="Chromosome IV"/>
</dbReference>
<feature type="region of interest" description="Disordered" evidence="1">
    <location>
        <begin position="1"/>
        <end position="21"/>
    </location>
</feature>
<proteinExistence type="predicted"/>
<name>A0A2G5U086_9PELO</name>
<evidence type="ECO:0000256" key="1">
    <source>
        <dbReference type="SAM" id="MobiDB-lite"/>
    </source>
</evidence>
<accession>A0A2G5U086</accession>
<evidence type="ECO:0000313" key="2">
    <source>
        <dbReference type="EMBL" id="PIC32898.1"/>
    </source>
</evidence>
<protein>
    <submittedName>
        <fullName evidence="2">Uncharacterized protein</fullName>
    </submittedName>
</protein>
<dbReference type="OrthoDB" id="5847885at2759"/>
<keyword evidence="3" id="KW-1185">Reference proteome</keyword>
<organism evidence="2 3">
    <name type="scientific">Caenorhabditis nigoni</name>
    <dbReference type="NCBI Taxonomy" id="1611254"/>
    <lineage>
        <taxon>Eukaryota</taxon>
        <taxon>Metazoa</taxon>
        <taxon>Ecdysozoa</taxon>
        <taxon>Nematoda</taxon>
        <taxon>Chromadorea</taxon>
        <taxon>Rhabditida</taxon>
        <taxon>Rhabditina</taxon>
        <taxon>Rhabditomorpha</taxon>
        <taxon>Rhabditoidea</taxon>
        <taxon>Rhabditidae</taxon>
        <taxon>Peloderinae</taxon>
        <taxon>Caenorhabditis</taxon>
    </lineage>
</organism>
<evidence type="ECO:0000313" key="3">
    <source>
        <dbReference type="Proteomes" id="UP000230233"/>
    </source>
</evidence>
<dbReference type="STRING" id="1611254.A0A2G5U086"/>
<reference evidence="3" key="1">
    <citation type="submission" date="2017-10" db="EMBL/GenBank/DDBJ databases">
        <title>Rapid genome shrinkage in a self-fertile nematode reveals novel sperm competition proteins.</title>
        <authorList>
            <person name="Yin D."/>
            <person name="Schwarz E.M."/>
            <person name="Thomas C.G."/>
            <person name="Felde R.L."/>
            <person name="Korf I.F."/>
            <person name="Cutter A.D."/>
            <person name="Schartner C.M."/>
            <person name="Ralston E.J."/>
            <person name="Meyer B.J."/>
            <person name="Haag E.S."/>
        </authorList>
    </citation>
    <scope>NUCLEOTIDE SEQUENCE [LARGE SCALE GENOMIC DNA]</scope>
    <source>
        <strain evidence="3">JU1422</strain>
    </source>
</reference>
<sequence>MRAALGLAPPGPWKHYKEPSEDELSSASSIEEYFELKERSRDRSLDSDYFFEKNLPPAIAFLDRRAPDIRTILKRRFQEIVRVDLGGRIDKKAVDHIIGEYRSGIYSKVDDAIHEIFDETYECWKLNKRLQGEL</sequence>
<comment type="caution">
    <text evidence="2">The sequence shown here is derived from an EMBL/GenBank/DDBJ whole genome shotgun (WGS) entry which is preliminary data.</text>
</comment>
<dbReference type="AlphaFoldDB" id="A0A2G5U086"/>